<dbReference type="EMBL" id="GDJX01019747">
    <property type="protein sequence ID" value="JAT48189.1"/>
    <property type="molecule type" value="Transcribed_RNA"/>
</dbReference>
<dbReference type="SUPFAM" id="SSF118290">
    <property type="entry name" value="WRKY DNA-binding domain"/>
    <property type="match status" value="1"/>
</dbReference>
<feature type="domain" description="WRKY" evidence="7">
    <location>
        <begin position="218"/>
        <end position="284"/>
    </location>
</feature>
<reference evidence="8" key="1">
    <citation type="submission" date="2015-07" db="EMBL/GenBank/DDBJ databases">
        <title>Transcriptome Assembly of Anthurium amnicola.</title>
        <authorList>
            <person name="Suzuki J."/>
        </authorList>
    </citation>
    <scope>NUCLEOTIDE SEQUENCE</scope>
</reference>
<dbReference type="SMART" id="SM00774">
    <property type="entry name" value="WRKY"/>
    <property type="match status" value="1"/>
</dbReference>
<protein>
    <submittedName>
        <fullName evidence="8">Putative WRKY transcription factor 21</fullName>
    </submittedName>
</protein>
<dbReference type="PANTHER" id="PTHR31282">
    <property type="entry name" value="WRKY TRANSCRIPTION FACTOR 21-RELATED"/>
    <property type="match status" value="1"/>
</dbReference>
<dbReference type="InterPro" id="IPR044810">
    <property type="entry name" value="WRKY_plant"/>
</dbReference>
<evidence type="ECO:0000256" key="2">
    <source>
        <dbReference type="ARBA" id="ARBA00023015"/>
    </source>
</evidence>
<dbReference type="Pfam" id="PF10533">
    <property type="entry name" value="Plant_zn_clust"/>
    <property type="match status" value="1"/>
</dbReference>
<dbReference type="Pfam" id="PF03106">
    <property type="entry name" value="WRKY"/>
    <property type="match status" value="1"/>
</dbReference>
<dbReference type="GO" id="GO:0043565">
    <property type="term" value="F:sequence-specific DNA binding"/>
    <property type="evidence" value="ECO:0007669"/>
    <property type="project" value="InterPro"/>
</dbReference>
<feature type="compositionally biased region" description="Gly residues" evidence="6">
    <location>
        <begin position="93"/>
        <end position="104"/>
    </location>
</feature>
<dbReference type="GO" id="GO:0005634">
    <property type="term" value="C:nucleus"/>
    <property type="evidence" value="ECO:0007669"/>
    <property type="project" value="UniProtKB-SubCell"/>
</dbReference>
<feature type="region of interest" description="Disordered" evidence="6">
    <location>
        <begin position="75"/>
        <end position="125"/>
    </location>
</feature>
<keyword evidence="2" id="KW-0805">Transcription regulation</keyword>
<sequence length="303" mass="32325">MNPKTFPMAGDWDSRVREAAQGGLRSAHRLLQCVSGQRACSGALELGVAAREAVAGFRSFASLLEAALPSRRRRIRRGPLPAAKGVDPAQLMDGGGPPKGGAASGGRLPLHPREKNAAPRPDSGVAVPARPPLFVPSLSVDGSGGVGIGKPLLSYYCYSSSSSAQTSVGGSSLYPWKRKHAGEEGSARCTVSTGGCHCSKRRKQRIKRTVKVPAVSSKLADIPPDDFSWRKYGQKPIKGSPHPRSYYKCSSMRGCPARKHVERCLEDANMMIVTYEGDHSHPRTGLSLPNFLITQGTNAIISK</sequence>
<evidence type="ECO:0000259" key="7">
    <source>
        <dbReference type="PROSITE" id="PS50811"/>
    </source>
</evidence>
<evidence type="ECO:0000256" key="1">
    <source>
        <dbReference type="ARBA" id="ARBA00004123"/>
    </source>
</evidence>
<keyword evidence="4" id="KW-0804">Transcription</keyword>
<name>A0A1D1Y0N8_9ARAE</name>
<comment type="subcellular location">
    <subcellularLocation>
        <location evidence="1">Nucleus</location>
    </subcellularLocation>
</comment>
<dbReference type="InterPro" id="IPR003657">
    <property type="entry name" value="WRKY_dom"/>
</dbReference>
<evidence type="ECO:0000313" key="8">
    <source>
        <dbReference type="EMBL" id="JAT48189.1"/>
    </source>
</evidence>
<gene>
    <name evidence="8" type="primary">WRKY21</name>
    <name evidence="8" type="ORF">g.8320</name>
</gene>
<evidence type="ECO:0000256" key="6">
    <source>
        <dbReference type="SAM" id="MobiDB-lite"/>
    </source>
</evidence>
<keyword evidence="5" id="KW-0539">Nucleus</keyword>
<dbReference type="AlphaFoldDB" id="A0A1D1Y0N8"/>
<dbReference type="InterPro" id="IPR018872">
    <property type="entry name" value="Zn-cluster-dom"/>
</dbReference>
<evidence type="ECO:0000256" key="3">
    <source>
        <dbReference type="ARBA" id="ARBA00023125"/>
    </source>
</evidence>
<dbReference type="InterPro" id="IPR036576">
    <property type="entry name" value="WRKY_dom_sf"/>
</dbReference>
<proteinExistence type="predicted"/>
<dbReference type="PROSITE" id="PS50811">
    <property type="entry name" value="WRKY"/>
    <property type="match status" value="1"/>
</dbReference>
<accession>A0A1D1Y0N8</accession>
<evidence type="ECO:0000256" key="4">
    <source>
        <dbReference type="ARBA" id="ARBA00023163"/>
    </source>
</evidence>
<evidence type="ECO:0000256" key="5">
    <source>
        <dbReference type="ARBA" id="ARBA00023242"/>
    </source>
</evidence>
<dbReference type="GO" id="GO:0003700">
    <property type="term" value="F:DNA-binding transcription factor activity"/>
    <property type="evidence" value="ECO:0007669"/>
    <property type="project" value="InterPro"/>
</dbReference>
<dbReference type="Gene3D" id="2.20.25.80">
    <property type="entry name" value="WRKY domain"/>
    <property type="match status" value="1"/>
</dbReference>
<organism evidence="8">
    <name type="scientific">Anthurium amnicola</name>
    <dbReference type="NCBI Taxonomy" id="1678845"/>
    <lineage>
        <taxon>Eukaryota</taxon>
        <taxon>Viridiplantae</taxon>
        <taxon>Streptophyta</taxon>
        <taxon>Embryophyta</taxon>
        <taxon>Tracheophyta</taxon>
        <taxon>Spermatophyta</taxon>
        <taxon>Magnoliopsida</taxon>
        <taxon>Liliopsida</taxon>
        <taxon>Araceae</taxon>
        <taxon>Pothoideae</taxon>
        <taxon>Potheae</taxon>
        <taxon>Anthurium</taxon>
    </lineage>
</organism>
<keyword evidence="3" id="KW-0238">DNA-binding</keyword>
<dbReference type="FunFam" id="2.20.25.80:FF:000004">
    <property type="entry name" value="WRKY transcription factor 65"/>
    <property type="match status" value="1"/>
</dbReference>